<dbReference type="AlphaFoldDB" id="A0A172QV46"/>
<evidence type="ECO:0000256" key="1">
    <source>
        <dbReference type="ARBA" id="ARBA00022801"/>
    </source>
</evidence>
<dbReference type="SUPFAM" id="SSF53474">
    <property type="entry name" value="alpha/beta-Hydrolases"/>
    <property type="match status" value="1"/>
</dbReference>
<feature type="chain" id="PRO_5007999867" evidence="2">
    <location>
        <begin position="29"/>
        <end position="347"/>
    </location>
</feature>
<dbReference type="OrthoDB" id="4457739at2"/>
<keyword evidence="2" id="KW-0732">Signal</keyword>
<proteinExistence type="predicted"/>
<dbReference type="InterPro" id="IPR029058">
    <property type="entry name" value="AB_hydrolase_fold"/>
</dbReference>
<organism evidence="3 4">
    <name type="scientific">Corynebacterium crudilactis</name>
    <dbReference type="NCBI Taxonomy" id="1652495"/>
    <lineage>
        <taxon>Bacteria</taxon>
        <taxon>Bacillati</taxon>
        <taxon>Actinomycetota</taxon>
        <taxon>Actinomycetes</taxon>
        <taxon>Mycobacteriales</taxon>
        <taxon>Corynebacteriaceae</taxon>
        <taxon>Corynebacterium</taxon>
    </lineage>
</organism>
<dbReference type="EMBL" id="CP015622">
    <property type="protein sequence ID" value="ANE04583.1"/>
    <property type="molecule type" value="Genomic_DNA"/>
</dbReference>
<keyword evidence="4" id="KW-1185">Reference proteome</keyword>
<accession>A0A172QV46</accession>
<dbReference type="RefSeq" id="WP_066567254.1">
    <property type="nucleotide sequence ID" value="NZ_CP015622.1"/>
</dbReference>
<evidence type="ECO:0000313" key="3">
    <source>
        <dbReference type="EMBL" id="ANE04583.1"/>
    </source>
</evidence>
<keyword evidence="1" id="KW-0378">Hydrolase</keyword>
<dbReference type="KEGG" id="ccjz:ccrud_10460"/>
<evidence type="ECO:0000313" key="4">
    <source>
        <dbReference type="Proteomes" id="UP000076929"/>
    </source>
</evidence>
<dbReference type="Gene3D" id="3.40.50.1820">
    <property type="entry name" value="alpha/beta hydrolase"/>
    <property type="match status" value="1"/>
</dbReference>
<dbReference type="SMART" id="SM01110">
    <property type="entry name" value="Cutinase"/>
    <property type="match status" value="1"/>
</dbReference>
<name>A0A172QV46_9CORY</name>
<dbReference type="STRING" id="1652495.ccrud_10460"/>
<dbReference type="InterPro" id="IPR000675">
    <property type="entry name" value="Cutinase/axe"/>
</dbReference>
<feature type="signal peptide" evidence="2">
    <location>
        <begin position="1"/>
        <end position="28"/>
    </location>
</feature>
<protein>
    <submittedName>
        <fullName evidence="3">Uncharacterized protein</fullName>
    </submittedName>
</protein>
<sequence>MSVNKLWKLLASVGISAALIANTPVASAQSSGLSSGSSTGSLSAGSSNLWNLLFPEDHASFIDRLLDPLDDSFISIHPDLDPDLYEEVFDPPQVGECPAVVAVVARGSGQNMQIRPARYSEDAPWTSNGFEERNFRSFFGRLESYYQAKTGESLMKDVYVMGLNNVDYPAVFPLSSEGSSLLKLGTSVSSGRENIMSSIDRFETTTGCTPKYLLAGYSQGVLIVDGQEDALIARDQYVGTLHIANPSQDADDPSIVGHQVQTGGIASSLKPSEDNPFKISYCLPGDIVCDRSFEQFSAAGSSMVSAQLSTGDTRPGGVHLQYFVTTKPWDEEIFEEVSSWITESVNS</sequence>
<evidence type="ECO:0000256" key="2">
    <source>
        <dbReference type="SAM" id="SignalP"/>
    </source>
</evidence>
<dbReference type="GO" id="GO:0016787">
    <property type="term" value="F:hydrolase activity"/>
    <property type="evidence" value="ECO:0007669"/>
    <property type="project" value="UniProtKB-KW"/>
</dbReference>
<reference evidence="3 4" key="1">
    <citation type="submission" date="2016-05" db="EMBL/GenBank/DDBJ databases">
        <title>Complete genome sequence of Corynebacterium crudilactis, a new Corynebacterium species isolated from raw cow's milk.</title>
        <authorList>
            <person name="Christian R."/>
            <person name="Zimmermann J."/>
            <person name="Lipski A."/>
            <person name="Kalinowski J."/>
        </authorList>
    </citation>
    <scope>NUCLEOTIDE SEQUENCE [LARGE SCALE GENOMIC DNA]</scope>
    <source>
        <strain evidence="3 4">JZ16</strain>
    </source>
</reference>
<gene>
    <name evidence="3" type="ORF">ccrud_10460</name>
</gene>
<dbReference type="Proteomes" id="UP000076929">
    <property type="component" value="Chromosome"/>
</dbReference>